<protein>
    <submittedName>
        <fullName evidence="1">Uncharacterized protein</fullName>
    </submittedName>
</protein>
<reference evidence="1" key="1">
    <citation type="journal article" date="2021" name="PeerJ">
        <title>Extensive microbial diversity within the chicken gut microbiome revealed by metagenomics and culture.</title>
        <authorList>
            <person name="Gilroy R."/>
            <person name="Ravi A."/>
            <person name="Getino M."/>
            <person name="Pursley I."/>
            <person name="Horton D.L."/>
            <person name="Alikhan N.F."/>
            <person name="Baker D."/>
            <person name="Gharbi K."/>
            <person name="Hall N."/>
            <person name="Watson M."/>
            <person name="Adriaenssens E.M."/>
            <person name="Foster-Nyarko E."/>
            <person name="Jarju S."/>
            <person name="Secka A."/>
            <person name="Antonio M."/>
            <person name="Oren A."/>
            <person name="Chaudhuri R.R."/>
            <person name="La Ragione R."/>
            <person name="Hildebrand F."/>
            <person name="Pallen M.J."/>
        </authorList>
    </citation>
    <scope>NUCLEOTIDE SEQUENCE</scope>
    <source>
        <strain evidence="1">23274</strain>
    </source>
</reference>
<evidence type="ECO:0000313" key="1">
    <source>
        <dbReference type="EMBL" id="HIX03907.1"/>
    </source>
</evidence>
<name>A0A9D1V0N1_9BACT</name>
<comment type="caution">
    <text evidence="1">The sequence shown here is derived from an EMBL/GenBank/DDBJ whole genome shotgun (WGS) entry which is preliminary data.</text>
</comment>
<sequence>GTSLGGNLLDDSTPALLKAIWNGDMPFAQFEYDGNNNMTKATYYQNILNEATPIYSVEQKFNADNKVSEQAFYEYAETDMAVMDGWEFPNREWLDPYMWEYEVMEVSALEFFNTLFPNGVANAETDDVKMEVLMRVMDDWRTEGSIDDGMSGKVFVVGNTVYVISEYNWDYVRYWTRTKSDKVYDGVLRVDGGKTWLYTNGLYYNVPNIDFDDDDESGSASSDNWYNAWGGVDASTIAVNVVTDTDEWGDEYIVDVQVDMARFEEGYYVSPNMSGFEYRIPVEAVGNSVDEVTATSVKDYEAVDMEDVYNPDNLTGEYKYLVANYKRYKKGDKIQTETVKYAYNGDEMTGSYDGEDCFVVWVVNDQIQSVGVYSDTLEVAVEMEYNGDGTLNTLNVPMENLTGIADFTYDSDLNLTEVKVNASKLRGKGLSDVLCALGLAYRYEDYNSEWGMVVEDVKYVDGTVLKLGYDKSVKNFMNHTLVGISPLLQFLVQGKHAVNELVWAGHASCFMTEYSGNQYGYPTRFDGLLRISPDDFEDEIDLPVNGSVATLYKLEYVEKSK</sequence>
<gene>
    <name evidence="1" type="ORF">H9863_07325</name>
</gene>
<evidence type="ECO:0000313" key="2">
    <source>
        <dbReference type="Proteomes" id="UP000824202"/>
    </source>
</evidence>
<feature type="non-terminal residue" evidence="1">
    <location>
        <position position="1"/>
    </location>
</feature>
<dbReference type="AlphaFoldDB" id="A0A9D1V0N1"/>
<dbReference type="EMBL" id="DXFT01000140">
    <property type="protein sequence ID" value="HIX03907.1"/>
    <property type="molecule type" value="Genomic_DNA"/>
</dbReference>
<accession>A0A9D1V0N1</accession>
<organism evidence="1 2">
    <name type="scientific">Candidatus Odoribacter faecigallinarum</name>
    <dbReference type="NCBI Taxonomy" id="2838706"/>
    <lineage>
        <taxon>Bacteria</taxon>
        <taxon>Pseudomonadati</taxon>
        <taxon>Bacteroidota</taxon>
        <taxon>Bacteroidia</taxon>
        <taxon>Bacteroidales</taxon>
        <taxon>Odoribacteraceae</taxon>
        <taxon>Odoribacter</taxon>
    </lineage>
</organism>
<proteinExistence type="predicted"/>
<reference evidence="1" key="2">
    <citation type="submission" date="2021-04" db="EMBL/GenBank/DDBJ databases">
        <authorList>
            <person name="Gilroy R."/>
        </authorList>
    </citation>
    <scope>NUCLEOTIDE SEQUENCE</scope>
    <source>
        <strain evidence="1">23274</strain>
    </source>
</reference>
<dbReference type="Proteomes" id="UP000824202">
    <property type="component" value="Unassembled WGS sequence"/>
</dbReference>